<comment type="similarity">
    <text evidence="1">Belongs to the opioid growth factor receptor family.</text>
</comment>
<dbReference type="PANTHER" id="PTHR14015:SF2">
    <property type="entry name" value="OPIOID GROWTH FACTOR RECEPTOR (OGFR) CONSERVED DOMAIN-CONTAINING PROTEIN"/>
    <property type="match status" value="1"/>
</dbReference>
<dbReference type="GO" id="GO:0016020">
    <property type="term" value="C:membrane"/>
    <property type="evidence" value="ECO:0007669"/>
    <property type="project" value="InterPro"/>
</dbReference>
<sequence>MTSHYMQYILKQNTIRNVSFTSISKPSHVRSAWAPRFVQLQIHLSPRRPGGHRQIYQYKLNPKERAKVRASRLNFFNNKDRDLSSQTGQPDSTASKSSAPSNSHMDSEPPSKRMKSEAMVAPTKTHLIIRFYDHDIRAKDSHGRKQEDILSWSDTQLERSHNYIQMLFPLPEGSPYNFSAPVITREVFDAFRSRSDLRDGLRKSFERMLEFYGFAVSRESRVGVKSKQEDGKEGDEIENVATHMTSVATAKAIDESPQDTDTITSTETNDTTATASSAPPKTSSPTSYSIIRGPKWRTNSSNWCVRFDHNHLRITRILRCLRVLGLQTECDAFYKALQQVFDDPAVSIGDRSMMYWTRAVQRPLFLAPDDDDCEWLEEWEDEQKNPVAQEEA</sequence>
<gene>
    <name evidence="4" type="ORF">T440DRAFT_502103</name>
</gene>
<evidence type="ECO:0000256" key="2">
    <source>
        <dbReference type="SAM" id="MobiDB-lite"/>
    </source>
</evidence>
<feature type="domain" description="Opioid growth factor receptor (OGFr) conserved" evidence="3">
    <location>
        <begin position="127"/>
        <end position="221"/>
    </location>
</feature>
<dbReference type="PANTHER" id="PTHR14015">
    <property type="entry name" value="OPIOID GROWTH FACTOR RECEPTOR OGFR ZETA-TYPE OPIOID RECEPTOR"/>
    <property type="match status" value="1"/>
</dbReference>
<feature type="region of interest" description="Disordered" evidence="2">
    <location>
        <begin position="253"/>
        <end position="289"/>
    </location>
</feature>
<evidence type="ECO:0000313" key="4">
    <source>
        <dbReference type="EMBL" id="KAF2845925.1"/>
    </source>
</evidence>
<evidence type="ECO:0000256" key="1">
    <source>
        <dbReference type="ARBA" id="ARBA00010365"/>
    </source>
</evidence>
<dbReference type="GO" id="GO:0140625">
    <property type="term" value="F:opioid growth factor receptor activity"/>
    <property type="evidence" value="ECO:0007669"/>
    <property type="project" value="InterPro"/>
</dbReference>
<keyword evidence="5" id="KW-1185">Reference proteome</keyword>
<dbReference type="InterPro" id="IPR039574">
    <property type="entry name" value="OGFr"/>
</dbReference>
<feature type="compositionally biased region" description="Low complexity" evidence="2">
    <location>
        <begin position="92"/>
        <end position="103"/>
    </location>
</feature>
<dbReference type="EMBL" id="MU006340">
    <property type="protein sequence ID" value="KAF2845925.1"/>
    <property type="molecule type" value="Genomic_DNA"/>
</dbReference>
<evidence type="ECO:0000259" key="3">
    <source>
        <dbReference type="Pfam" id="PF04664"/>
    </source>
</evidence>
<dbReference type="Pfam" id="PF04664">
    <property type="entry name" value="OGFr_N"/>
    <property type="match status" value="1"/>
</dbReference>
<accession>A0A6A7AUW2</accession>
<dbReference type="OrthoDB" id="9030204at2759"/>
<feature type="compositionally biased region" description="Low complexity" evidence="2">
    <location>
        <begin position="259"/>
        <end position="289"/>
    </location>
</feature>
<dbReference type="Proteomes" id="UP000799423">
    <property type="component" value="Unassembled WGS sequence"/>
</dbReference>
<organism evidence="4 5">
    <name type="scientific">Plenodomus tracheiphilus IPT5</name>
    <dbReference type="NCBI Taxonomy" id="1408161"/>
    <lineage>
        <taxon>Eukaryota</taxon>
        <taxon>Fungi</taxon>
        <taxon>Dikarya</taxon>
        <taxon>Ascomycota</taxon>
        <taxon>Pezizomycotina</taxon>
        <taxon>Dothideomycetes</taxon>
        <taxon>Pleosporomycetidae</taxon>
        <taxon>Pleosporales</taxon>
        <taxon>Pleosporineae</taxon>
        <taxon>Leptosphaeriaceae</taxon>
        <taxon>Plenodomus</taxon>
    </lineage>
</organism>
<name>A0A6A7AUW2_9PLEO</name>
<protein>
    <recommendedName>
        <fullName evidence="3">Opioid growth factor receptor (OGFr) conserved domain-containing protein</fullName>
    </recommendedName>
</protein>
<dbReference type="InterPro" id="IPR006757">
    <property type="entry name" value="OGF_rcpt"/>
</dbReference>
<evidence type="ECO:0000313" key="5">
    <source>
        <dbReference type="Proteomes" id="UP000799423"/>
    </source>
</evidence>
<dbReference type="AlphaFoldDB" id="A0A6A7AUW2"/>
<feature type="region of interest" description="Disordered" evidence="2">
    <location>
        <begin position="75"/>
        <end position="119"/>
    </location>
</feature>
<feature type="compositionally biased region" description="Basic and acidic residues" evidence="2">
    <location>
        <begin position="105"/>
        <end position="116"/>
    </location>
</feature>
<reference evidence="4" key="1">
    <citation type="submission" date="2020-01" db="EMBL/GenBank/DDBJ databases">
        <authorList>
            <consortium name="DOE Joint Genome Institute"/>
            <person name="Haridas S."/>
            <person name="Albert R."/>
            <person name="Binder M."/>
            <person name="Bloem J."/>
            <person name="Labutti K."/>
            <person name="Salamov A."/>
            <person name="Andreopoulos B."/>
            <person name="Baker S.E."/>
            <person name="Barry K."/>
            <person name="Bills G."/>
            <person name="Bluhm B.H."/>
            <person name="Cannon C."/>
            <person name="Castanera R."/>
            <person name="Culley D.E."/>
            <person name="Daum C."/>
            <person name="Ezra D."/>
            <person name="Gonzalez J.B."/>
            <person name="Henrissat B."/>
            <person name="Kuo A."/>
            <person name="Liang C."/>
            <person name="Lipzen A."/>
            <person name="Lutzoni F."/>
            <person name="Magnuson J."/>
            <person name="Mondo S."/>
            <person name="Nolan M."/>
            <person name="Ohm R."/>
            <person name="Pangilinan J."/>
            <person name="Park H.-J."/>
            <person name="Ramirez L."/>
            <person name="Alfaro M."/>
            <person name="Sun H."/>
            <person name="Tritt A."/>
            <person name="Yoshinaga Y."/>
            <person name="Zwiers L.-H."/>
            <person name="Turgeon B.G."/>
            <person name="Goodwin S.B."/>
            <person name="Spatafora J.W."/>
            <person name="Crous P.W."/>
            <person name="Grigoriev I.V."/>
        </authorList>
    </citation>
    <scope>NUCLEOTIDE SEQUENCE</scope>
    <source>
        <strain evidence="4">IPT5</strain>
    </source>
</reference>
<proteinExistence type="inferred from homology"/>